<evidence type="ECO:0000313" key="2">
    <source>
        <dbReference type="Proteomes" id="UP000231426"/>
    </source>
</evidence>
<evidence type="ECO:0000313" key="1">
    <source>
        <dbReference type="EMBL" id="PIT88553.1"/>
    </source>
</evidence>
<dbReference type="Proteomes" id="UP000231426">
    <property type="component" value="Unassembled WGS sequence"/>
</dbReference>
<comment type="caution">
    <text evidence="1">The sequence shown here is derived from an EMBL/GenBank/DDBJ whole genome shotgun (WGS) entry which is preliminary data.</text>
</comment>
<accession>A0A2M6W701</accession>
<gene>
    <name evidence="1" type="ORF">COU29_02115</name>
</gene>
<reference evidence="2" key="1">
    <citation type="submission" date="2017-09" db="EMBL/GenBank/DDBJ databases">
        <title>Depth-based differentiation of microbial function through sediment-hosted aquifers and enrichment of novel symbionts in the deep terrestrial subsurface.</title>
        <authorList>
            <person name="Probst A.J."/>
            <person name="Ladd B."/>
            <person name="Jarett J.K."/>
            <person name="Geller-Mcgrath D.E."/>
            <person name="Sieber C.M.K."/>
            <person name="Emerson J.B."/>
            <person name="Anantharaman K."/>
            <person name="Thomas B.C."/>
            <person name="Malmstrom R."/>
            <person name="Stieglmeier M."/>
            <person name="Klingl A."/>
            <person name="Woyke T."/>
            <person name="Ryan C.M."/>
            <person name="Banfield J.F."/>
        </authorList>
    </citation>
    <scope>NUCLEOTIDE SEQUENCE [LARGE SCALE GENOMIC DNA]</scope>
</reference>
<organism evidence="1 2">
    <name type="scientific">Candidatus Magasanikbacteria bacterium CG10_big_fil_rev_8_21_14_0_10_36_32</name>
    <dbReference type="NCBI Taxonomy" id="1974646"/>
    <lineage>
        <taxon>Bacteria</taxon>
        <taxon>Candidatus Magasanikiibacteriota</taxon>
    </lineage>
</organism>
<proteinExistence type="predicted"/>
<dbReference type="AlphaFoldDB" id="A0A2M6W701"/>
<dbReference type="EMBL" id="PFBV01000003">
    <property type="protein sequence ID" value="PIT88553.1"/>
    <property type="molecule type" value="Genomic_DNA"/>
</dbReference>
<name>A0A2M6W701_9BACT</name>
<sequence>MKETRIKKNILTRSFADLLAICKQTSCHNINFNEKNFPLEPIDDGEDEWEVCEFHFDKNIKETSALIKLTKNGYRLCGPRRAMEFIANNPNIQFNHPLILTTCWKRKTTNSWSYTNIQPTLR</sequence>
<protein>
    <submittedName>
        <fullName evidence="1">Uncharacterized protein</fullName>
    </submittedName>
</protein>